<dbReference type="PANTHER" id="PTHR39605:SF1">
    <property type="entry name" value="MAJOR FACILITATOR SUPERFAMILY (MFS) PROFILE DOMAIN-CONTAINING PROTEIN"/>
    <property type="match status" value="1"/>
</dbReference>
<dbReference type="eggNOG" id="ENOG502S7E3">
    <property type="taxonomic scope" value="Eukaryota"/>
</dbReference>
<dbReference type="PANTHER" id="PTHR39605">
    <property type="entry name" value="MAJOR FACILITATOR SUPERFAMILY (MFS) PROFILE DOMAIN-CONTAINING PROTEIN"/>
    <property type="match status" value="1"/>
</dbReference>
<feature type="non-terminal residue" evidence="2">
    <location>
        <position position="147"/>
    </location>
</feature>
<evidence type="ECO:0000313" key="2">
    <source>
        <dbReference type="EMBL" id="EME49651.1"/>
    </source>
</evidence>
<keyword evidence="1" id="KW-0472">Membrane</keyword>
<keyword evidence="1" id="KW-0812">Transmembrane</keyword>
<dbReference type="OMA" id="AFYGYAM"/>
<feature type="transmembrane region" description="Helical" evidence="1">
    <location>
        <begin position="25"/>
        <end position="46"/>
    </location>
</feature>
<dbReference type="EMBL" id="KB446535">
    <property type="protein sequence ID" value="EME49651.1"/>
    <property type="molecule type" value="Genomic_DNA"/>
</dbReference>
<proteinExistence type="predicted"/>
<keyword evidence="3" id="KW-1185">Reference proteome</keyword>
<dbReference type="STRING" id="675120.N1Q1Q1"/>
<evidence type="ECO:0000256" key="1">
    <source>
        <dbReference type="SAM" id="Phobius"/>
    </source>
</evidence>
<dbReference type="OrthoDB" id="2550114at2759"/>
<reference evidence="2 3" key="2">
    <citation type="journal article" date="2012" name="PLoS Pathog.">
        <title>Diverse lifestyles and strategies of plant pathogenesis encoded in the genomes of eighteen Dothideomycetes fungi.</title>
        <authorList>
            <person name="Ohm R.A."/>
            <person name="Feau N."/>
            <person name="Henrissat B."/>
            <person name="Schoch C.L."/>
            <person name="Horwitz B.A."/>
            <person name="Barry K.W."/>
            <person name="Condon B.J."/>
            <person name="Copeland A.C."/>
            <person name="Dhillon B."/>
            <person name="Glaser F."/>
            <person name="Hesse C.N."/>
            <person name="Kosti I."/>
            <person name="LaButti K."/>
            <person name="Lindquist E.A."/>
            <person name="Lucas S."/>
            <person name="Salamov A.A."/>
            <person name="Bradshaw R.E."/>
            <person name="Ciuffetti L."/>
            <person name="Hamelin R.C."/>
            <person name="Kema G.H.J."/>
            <person name="Lawrence C."/>
            <person name="Scott J.A."/>
            <person name="Spatafora J.W."/>
            <person name="Turgeon B.G."/>
            <person name="de Wit P.J.G.M."/>
            <person name="Zhong S."/>
            <person name="Goodwin S.B."/>
            <person name="Grigoriev I.V."/>
        </authorList>
    </citation>
    <scope>NUCLEOTIDE SEQUENCE [LARGE SCALE GENOMIC DNA]</scope>
    <source>
        <strain evidence="3">NZE10 / CBS 128990</strain>
    </source>
</reference>
<gene>
    <name evidence="2" type="ORF">DOTSEDRAFT_113257</name>
</gene>
<reference evidence="3" key="1">
    <citation type="journal article" date="2012" name="PLoS Genet.">
        <title>The genomes of the fungal plant pathogens Cladosporium fulvum and Dothistroma septosporum reveal adaptation to different hosts and lifestyles but also signatures of common ancestry.</title>
        <authorList>
            <person name="de Wit P.J.G.M."/>
            <person name="van der Burgt A."/>
            <person name="Oekmen B."/>
            <person name="Stergiopoulos I."/>
            <person name="Abd-Elsalam K.A."/>
            <person name="Aerts A.L."/>
            <person name="Bahkali A.H."/>
            <person name="Beenen H.G."/>
            <person name="Chettri P."/>
            <person name="Cox M.P."/>
            <person name="Datema E."/>
            <person name="de Vries R.P."/>
            <person name="Dhillon B."/>
            <person name="Ganley A.R."/>
            <person name="Griffiths S.A."/>
            <person name="Guo Y."/>
            <person name="Hamelin R.C."/>
            <person name="Henrissat B."/>
            <person name="Kabir M.S."/>
            <person name="Jashni M.K."/>
            <person name="Kema G."/>
            <person name="Klaubauf S."/>
            <person name="Lapidus A."/>
            <person name="Levasseur A."/>
            <person name="Lindquist E."/>
            <person name="Mehrabi R."/>
            <person name="Ohm R.A."/>
            <person name="Owen T.J."/>
            <person name="Salamov A."/>
            <person name="Schwelm A."/>
            <person name="Schijlen E."/>
            <person name="Sun H."/>
            <person name="van den Burg H.A."/>
            <person name="van Ham R.C.H.J."/>
            <person name="Zhang S."/>
            <person name="Goodwin S.B."/>
            <person name="Grigoriev I.V."/>
            <person name="Collemare J."/>
            <person name="Bradshaw R.E."/>
        </authorList>
    </citation>
    <scope>NUCLEOTIDE SEQUENCE [LARGE SCALE GENOMIC DNA]</scope>
    <source>
        <strain evidence="3">NZE10 / CBS 128990</strain>
    </source>
</reference>
<feature type="transmembrane region" description="Helical" evidence="1">
    <location>
        <begin position="92"/>
        <end position="117"/>
    </location>
</feature>
<accession>N1Q1Q1</accession>
<dbReference type="AlphaFoldDB" id="N1Q1Q1"/>
<dbReference type="HOGENOM" id="CLU_103432_0_0_1"/>
<feature type="non-terminal residue" evidence="2">
    <location>
        <position position="1"/>
    </location>
</feature>
<protein>
    <submittedName>
        <fullName evidence="2">Uncharacterized protein</fullName>
    </submittedName>
</protein>
<dbReference type="Proteomes" id="UP000016933">
    <property type="component" value="Unassembled WGS sequence"/>
</dbReference>
<name>N1Q1Q1_DOTSN</name>
<sequence>PRLLVSLLVSEPRTATDLESYLSRTLGFALLTLAVICILLTGFLPVSSQVAAAQEEDSDGSIKDPYAYPTLIATTTYHATSAFYLYTKVAYGFTFGFGVGLVASAGLFCVGVWVLLFGSEKGRISRRTGADKRTSNFPFENKESARE</sequence>
<keyword evidence="1" id="KW-1133">Transmembrane helix</keyword>
<organism evidence="2 3">
    <name type="scientific">Dothistroma septosporum (strain NZE10 / CBS 128990)</name>
    <name type="common">Red band needle blight fungus</name>
    <name type="synonym">Mycosphaerella pini</name>
    <dbReference type="NCBI Taxonomy" id="675120"/>
    <lineage>
        <taxon>Eukaryota</taxon>
        <taxon>Fungi</taxon>
        <taxon>Dikarya</taxon>
        <taxon>Ascomycota</taxon>
        <taxon>Pezizomycotina</taxon>
        <taxon>Dothideomycetes</taxon>
        <taxon>Dothideomycetidae</taxon>
        <taxon>Mycosphaerellales</taxon>
        <taxon>Mycosphaerellaceae</taxon>
        <taxon>Dothistroma</taxon>
    </lineage>
</organism>
<evidence type="ECO:0000313" key="3">
    <source>
        <dbReference type="Proteomes" id="UP000016933"/>
    </source>
</evidence>